<dbReference type="CDD" id="cd01560">
    <property type="entry name" value="Thr-synth_2"/>
    <property type="match status" value="1"/>
</dbReference>
<evidence type="ECO:0000313" key="15">
    <source>
        <dbReference type="Proteomes" id="UP000430564"/>
    </source>
</evidence>
<evidence type="ECO:0000256" key="8">
    <source>
        <dbReference type="ARBA" id="ARBA00022898"/>
    </source>
</evidence>
<feature type="modified residue" description="N6-(pyridoxal phosphate)lysine" evidence="11">
    <location>
        <position position="109"/>
    </location>
</feature>
<dbReference type="EMBL" id="WEHX01000076">
    <property type="protein sequence ID" value="KAB7656113.1"/>
    <property type="molecule type" value="Genomic_DNA"/>
</dbReference>
<evidence type="ECO:0000256" key="3">
    <source>
        <dbReference type="ARBA" id="ARBA00005517"/>
    </source>
</evidence>
<reference evidence="14 15" key="1">
    <citation type="submission" date="2019-10" db="EMBL/GenBank/DDBJ databases">
        <title>Genome diversity of Sutterella seckii.</title>
        <authorList>
            <person name="Chaplin A.V."/>
            <person name="Sokolova S.R."/>
            <person name="Mosin K.A."/>
            <person name="Ivanova E.L."/>
            <person name="Kochetkova T.O."/>
            <person name="Goltsov A.Y."/>
            <person name="Trofimov D.Y."/>
            <person name="Efimov B.A."/>
        </authorList>
    </citation>
    <scope>NUCLEOTIDE SEQUENCE [LARGE SCALE GENOMIC DNA]</scope>
    <source>
        <strain evidence="14 15">ASD393</strain>
    </source>
</reference>
<comment type="cofactor">
    <cofactor evidence="1 11">
        <name>pyridoxal 5'-phosphate</name>
        <dbReference type="ChEBI" id="CHEBI:597326"/>
    </cofactor>
</comment>
<comment type="similarity">
    <text evidence="3">Belongs to the threonine synthase family.</text>
</comment>
<dbReference type="Proteomes" id="UP000430564">
    <property type="component" value="Unassembled WGS sequence"/>
</dbReference>
<dbReference type="PANTHER" id="PTHR43515:SF1">
    <property type="entry name" value="THREONINE SYNTHASE-LIKE 1"/>
    <property type="match status" value="1"/>
</dbReference>
<dbReference type="NCBIfam" id="TIGR00260">
    <property type="entry name" value="thrC"/>
    <property type="match status" value="1"/>
</dbReference>
<feature type="domain" description="Tryptophan synthase beta chain-like PALP" evidence="12">
    <location>
        <begin position="99"/>
        <end position="414"/>
    </location>
</feature>
<dbReference type="Pfam" id="PF00291">
    <property type="entry name" value="PALP"/>
    <property type="match status" value="1"/>
</dbReference>
<keyword evidence="14" id="KW-0456">Lyase</keyword>
<feature type="domain" description="Threonine synthase N-terminal" evidence="13">
    <location>
        <begin position="3"/>
        <end position="77"/>
    </location>
</feature>
<dbReference type="UniPathway" id="UPA00050">
    <property type="reaction ID" value="UER00065"/>
</dbReference>
<name>A0A6I1EP45_9BURK</name>
<evidence type="ECO:0000259" key="13">
    <source>
        <dbReference type="Pfam" id="PF14821"/>
    </source>
</evidence>
<evidence type="ECO:0000256" key="2">
    <source>
        <dbReference type="ARBA" id="ARBA00004979"/>
    </source>
</evidence>
<keyword evidence="8 11" id="KW-0663">Pyridoxal phosphate</keyword>
<proteinExistence type="inferred from homology"/>
<dbReference type="InterPro" id="IPR037158">
    <property type="entry name" value="Thr_synth_N_sf"/>
</dbReference>
<evidence type="ECO:0000256" key="10">
    <source>
        <dbReference type="NCBIfam" id="TIGR00260"/>
    </source>
</evidence>
<dbReference type="GO" id="GO:0009088">
    <property type="term" value="P:threonine biosynthetic process"/>
    <property type="evidence" value="ECO:0007669"/>
    <property type="project" value="UniProtKB-UniRule"/>
</dbReference>
<dbReference type="InterPro" id="IPR001926">
    <property type="entry name" value="TrpB-like_PALP"/>
</dbReference>
<keyword evidence="6" id="KW-0028">Amino-acid biosynthesis</keyword>
<evidence type="ECO:0000259" key="12">
    <source>
        <dbReference type="Pfam" id="PF00291"/>
    </source>
</evidence>
<comment type="pathway">
    <text evidence="2">Amino-acid biosynthesis; L-threonine biosynthesis; L-threonine from L-aspartate: step 5/5.</text>
</comment>
<keyword evidence="7" id="KW-0791">Threonine biosynthesis</keyword>
<dbReference type="InterPro" id="IPR000634">
    <property type="entry name" value="Ser/Thr_deHydtase_PyrdxlP-BS"/>
</dbReference>
<dbReference type="AlphaFoldDB" id="A0A6I1EP45"/>
<evidence type="ECO:0000256" key="7">
    <source>
        <dbReference type="ARBA" id="ARBA00022697"/>
    </source>
</evidence>
<accession>A0A6I1EP45</accession>
<dbReference type="GO" id="GO:0004795">
    <property type="term" value="F:threonine synthase activity"/>
    <property type="evidence" value="ECO:0007669"/>
    <property type="project" value="UniProtKB-UniRule"/>
</dbReference>
<dbReference type="PROSITE" id="PS00165">
    <property type="entry name" value="DEHYDRATASE_SER_THR"/>
    <property type="match status" value="1"/>
</dbReference>
<evidence type="ECO:0000313" key="14">
    <source>
        <dbReference type="EMBL" id="KAB7656113.1"/>
    </source>
</evidence>
<dbReference type="InterPro" id="IPR036052">
    <property type="entry name" value="TrpB-like_PALP_sf"/>
</dbReference>
<dbReference type="GO" id="GO:0030170">
    <property type="term" value="F:pyridoxal phosphate binding"/>
    <property type="evidence" value="ECO:0007669"/>
    <property type="project" value="InterPro"/>
</dbReference>
<dbReference type="OrthoDB" id="9763107at2"/>
<dbReference type="EC" id="4.2.3.1" evidence="4 10"/>
<protein>
    <recommendedName>
        <fullName evidence="5 10">Threonine synthase</fullName>
        <ecNumber evidence="4 10">4.2.3.1</ecNumber>
    </recommendedName>
</protein>
<gene>
    <name evidence="14" type="ORF">GBM95_09190</name>
</gene>
<evidence type="ECO:0000256" key="1">
    <source>
        <dbReference type="ARBA" id="ARBA00001933"/>
    </source>
</evidence>
<sequence length="489" mass="53234">MLYHSTRNKNEVMSSREAVLQGLARDGGLFVTDDLDRAQIDPASLRGSYMDTAKRVFSLLLDDYTEEELESAIHAAYGHTFTAPEVTPVTKLGEMHLLELYHGPTSAFKDVALSMLPQLMSKALAGTGKKIMIATATSGDTGKAALAGFKDVPGIGISVFYPEGGVSAIQELQMSTQEGKNVAVCAVNGNFDDAQTAVKKLFSSDAVAELAALGVSLSSANSINVGRLVPQIVYYFDAYKQLMEQGVLRAGDPIDFTVPTGNFGDVLAGYCAKRMGLPVRHLVVASNANNVLTAFLTTGVYDRRRDLVKTISPSMDILVSSNLERALYWIDGGNAARTLERMKALQTEGVYRVDAELLAKLQETFLASFSNDDETKDAIRRAWEDEGRLIDPHTAVAWRAAESHFDPKVPMVVLSTASPYKFCRDVYEAIWGEIPGADAFAYMDALCDNTGVELPKALAGLRTKPVRWDDCTEIADIPQYVVNAAKRIF</sequence>
<evidence type="ECO:0000256" key="4">
    <source>
        <dbReference type="ARBA" id="ARBA00013028"/>
    </source>
</evidence>
<evidence type="ECO:0000256" key="5">
    <source>
        <dbReference type="ARBA" id="ARBA00018679"/>
    </source>
</evidence>
<dbReference type="SUPFAM" id="SSF53686">
    <property type="entry name" value="Tryptophan synthase beta subunit-like PLP-dependent enzymes"/>
    <property type="match status" value="1"/>
</dbReference>
<organism evidence="14 15">
    <name type="scientific">Sutterella seckii</name>
    <dbReference type="NCBI Taxonomy" id="1944635"/>
    <lineage>
        <taxon>Bacteria</taxon>
        <taxon>Pseudomonadati</taxon>
        <taxon>Pseudomonadota</taxon>
        <taxon>Betaproteobacteria</taxon>
        <taxon>Burkholderiales</taxon>
        <taxon>Sutterellaceae</taxon>
        <taxon>Sutterella</taxon>
    </lineage>
</organism>
<evidence type="ECO:0000256" key="9">
    <source>
        <dbReference type="ARBA" id="ARBA00049144"/>
    </source>
</evidence>
<dbReference type="InterPro" id="IPR029144">
    <property type="entry name" value="Thr_synth_N"/>
</dbReference>
<dbReference type="Gene3D" id="3.90.1380.10">
    <property type="entry name" value="Threonine synthase, N-terminal domain"/>
    <property type="match status" value="1"/>
</dbReference>
<comment type="caution">
    <text evidence="14">The sequence shown here is derived from an EMBL/GenBank/DDBJ whole genome shotgun (WGS) entry which is preliminary data.</text>
</comment>
<dbReference type="InterPro" id="IPR004450">
    <property type="entry name" value="Thr_synthase-like"/>
</dbReference>
<dbReference type="PANTHER" id="PTHR43515">
    <property type="entry name" value="THREONINE SYNTHASE-LIKE 1"/>
    <property type="match status" value="1"/>
</dbReference>
<evidence type="ECO:0000256" key="6">
    <source>
        <dbReference type="ARBA" id="ARBA00022605"/>
    </source>
</evidence>
<dbReference type="RefSeq" id="WP_152158833.1">
    <property type="nucleotide sequence ID" value="NZ_WEHX01000076.1"/>
</dbReference>
<evidence type="ECO:0000256" key="11">
    <source>
        <dbReference type="PIRSR" id="PIRSR604450-51"/>
    </source>
</evidence>
<dbReference type="Gene3D" id="3.40.50.1100">
    <property type="match status" value="2"/>
</dbReference>
<dbReference type="GO" id="GO:0005737">
    <property type="term" value="C:cytoplasm"/>
    <property type="evidence" value="ECO:0007669"/>
    <property type="project" value="TreeGrafter"/>
</dbReference>
<comment type="catalytic activity">
    <reaction evidence="9">
        <text>O-phospho-L-homoserine + H2O = L-threonine + phosphate</text>
        <dbReference type="Rhea" id="RHEA:10840"/>
        <dbReference type="ChEBI" id="CHEBI:15377"/>
        <dbReference type="ChEBI" id="CHEBI:43474"/>
        <dbReference type="ChEBI" id="CHEBI:57590"/>
        <dbReference type="ChEBI" id="CHEBI:57926"/>
        <dbReference type="EC" id="4.2.3.1"/>
    </reaction>
</comment>
<dbReference type="Pfam" id="PF14821">
    <property type="entry name" value="Thr_synth_N"/>
    <property type="match status" value="1"/>
</dbReference>